<evidence type="ECO:0000313" key="3">
    <source>
        <dbReference type="Proteomes" id="UP000006222"/>
    </source>
</evidence>
<evidence type="ECO:0000313" key="2">
    <source>
        <dbReference type="EMBL" id="EGF26475.1"/>
    </source>
</evidence>
<keyword evidence="2" id="KW-0378">Hydrolase</keyword>
<keyword evidence="2" id="KW-0540">Nuclease</keyword>
<comment type="caution">
    <text evidence="2">The sequence shown here is derived from an EMBL/GenBank/DDBJ whole genome shotgun (WGS) entry which is preliminary data.</text>
</comment>
<gene>
    <name evidence="2" type="ORF">RBWH47_01784</name>
</gene>
<dbReference type="FunFam" id="3.60.10.10:FF:000200">
    <property type="entry name" value="Endonuclease/exonuclease/phosphatase family protein"/>
    <property type="match status" value="1"/>
</dbReference>
<dbReference type="PANTHER" id="PTHR14859">
    <property type="entry name" value="CALCOFLUOR WHITE HYPERSENSITIVE PROTEIN PRECURSOR"/>
    <property type="match status" value="1"/>
</dbReference>
<dbReference type="RefSeq" id="WP_007327589.1">
    <property type="nucleotide sequence ID" value="NZ_AFAR01000185.1"/>
</dbReference>
<dbReference type="GO" id="GO:0006506">
    <property type="term" value="P:GPI anchor biosynthetic process"/>
    <property type="evidence" value="ECO:0007669"/>
    <property type="project" value="TreeGrafter"/>
</dbReference>
<dbReference type="GO" id="GO:0004519">
    <property type="term" value="F:endonuclease activity"/>
    <property type="evidence" value="ECO:0007669"/>
    <property type="project" value="UniProtKB-KW"/>
</dbReference>
<sequence>MTFPFHCFANSTFACKQSFFATAVRPLVGLLIAIATLIAMPGESSAEETNSSHRVLSYNIKRGYGNDGKTDLPRTAEVISKLKPDFVGLQEVDERCNRSGKVDQAQWLGEHLDMHAAFAPFMDYDGGRYGMAILSRYPIEKTESVELARGREPRVALAAHVTLPDGNKLTLVNVHFDYIRDDTVRFEQATKVREFIQSLSNPAILLGDFNDTPESRTVQLFQDGFVEADKPADDSFTFSAEKPDREIDFLFASPETQWTVKTVDVIDEPLASDHRPVMAVLQLRAN</sequence>
<organism evidence="2 3">
    <name type="scientific">Rhodopirellula baltica WH47</name>
    <dbReference type="NCBI Taxonomy" id="991778"/>
    <lineage>
        <taxon>Bacteria</taxon>
        <taxon>Pseudomonadati</taxon>
        <taxon>Planctomycetota</taxon>
        <taxon>Planctomycetia</taxon>
        <taxon>Pirellulales</taxon>
        <taxon>Pirellulaceae</taxon>
        <taxon>Rhodopirellula</taxon>
    </lineage>
</organism>
<keyword evidence="2" id="KW-0255">Endonuclease</keyword>
<dbReference type="Proteomes" id="UP000006222">
    <property type="component" value="Unassembled WGS sequence"/>
</dbReference>
<dbReference type="EMBL" id="AFAR01000185">
    <property type="protein sequence ID" value="EGF26475.1"/>
    <property type="molecule type" value="Genomic_DNA"/>
</dbReference>
<dbReference type="InterPro" id="IPR036691">
    <property type="entry name" value="Endo/exonu/phosph_ase_sf"/>
</dbReference>
<dbReference type="Pfam" id="PF03372">
    <property type="entry name" value="Exo_endo_phos"/>
    <property type="match status" value="1"/>
</dbReference>
<dbReference type="SUPFAM" id="SSF56219">
    <property type="entry name" value="DNase I-like"/>
    <property type="match status" value="1"/>
</dbReference>
<dbReference type="GO" id="GO:0004527">
    <property type="term" value="F:exonuclease activity"/>
    <property type="evidence" value="ECO:0007669"/>
    <property type="project" value="UniProtKB-KW"/>
</dbReference>
<reference evidence="2 3" key="1">
    <citation type="journal article" date="2013" name="Mar. Genomics">
        <title>Expression of sulfatases in Rhodopirellula baltica and the diversity of sulfatases in the genus Rhodopirellula.</title>
        <authorList>
            <person name="Wegner C.E."/>
            <person name="Richter-Heitmann T."/>
            <person name="Klindworth A."/>
            <person name="Klockow C."/>
            <person name="Richter M."/>
            <person name="Achstetter T."/>
            <person name="Glockner F.O."/>
            <person name="Harder J."/>
        </authorList>
    </citation>
    <scope>NUCLEOTIDE SEQUENCE [LARGE SCALE GENOMIC DNA]</scope>
    <source>
        <strain evidence="2 3">WH47</strain>
    </source>
</reference>
<feature type="domain" description="Endonuclease/exonuclease/phosphatase" evidence="1">
    <location>
        <begin position="56"/>
        <end position="274"/>
    </location>
</feature>
<dbReference type="PANTHER" id="PTHR14859:SF15">
    <property type="entry name" value="ENDONUCLEASE_EXONUCLEASE_PHOSPHATASE DOMAIN-CONTAINING PROTEIN"/>
    <property type="match status" value="1"/>
</dbReference>
<protein>
    <submittedName>
        <fullName evidence="2">Endonuclease/exonuclease/phosphatase family protein</fullName>
    </submittedName>
</protein>
<dbReference type="InterPro" id="IPR051916">
    <property type="entry name" value="GPI-anchor_lipid_remodeler"/>
</dbReference>
<keyword evidence="2" id="KW-0269">Exonuclease</keyword>
<dbReference type="PATRIC" id="fig|991778.3.peg.3911"/>
<dbReference type="InterPro" id="IPR005135">
    <property type="entry name" value="Endo/exonuclease/phosphatase"/>
</dbReference>
<name>F2AVC9_RHOBT</name>
<evidence type="ECO:0000259" key="1">
    <source>
        <dbReference type="Pfam" id="PF03372"/>
    </source>
</evidence>
<accession>F2AVC9</accession>
<dbReference type="AlphaFoldDB" id="F2AVC9"/>
<dbReference type="GO" id="GO:0016020">
    <property type="term" value="C:membrane"/>
    <property type="evidence" value="ECO:0007669"/>
    <property type="project" value="GOC"/>
</dbReference>
<dbReference type="Gene3D" id="3.60.10.10">
    <property type="entry name" value="Endonuclease/exonuclease/phosphatase"/>
    <property type="match status" value="1"/>
</dbReference>
<proteinExistence type="predicted"/>